<dbReference type="SUPFAM" id="SSF56601">
    <property type="entry name" value="beta-lactamase/transpeptidase-like"/>
    <property type="match status" value="1"/>
</dbReference>
<dbReference type="Gene3D" id="3.40.710.10">
    <property type="entry name" value="DD-peptidase/beta-lactamase superfamily"/>
    <property type="match status" value="1"/>
</dbReference>
<evidence type="ECO:0000313" key="3">
    <source>
        <dbReference type="Proteomes" id="UP000038045"/>
    </source>
</evidence>
<dbReference type="AlphaFoldDB" id="A0A0N4ZCS7"/>
<dbReference type="InterPro" id="IPR001466">
    <property type="entry name" value="Beta-lactam-related"/>
</dbReference>
<keyword evidence="1" id="KW-0472">Membrane</keyword>
<sequence>MEDAKKYGLIPLFVIIIISNVFAYIYWPMYYGKNVKIYGFVNTDFNNVKLAFEKNFLNGMEREGANVAVFYKGQSVLNLYAGIKNNSNNEKWNQRTKTVIFSTTKAITSLCIALLVDRKYIRYDDVVVKFWPEYGQFGKENTTIEHILSHMAGIPYFEKEITFETALDEEALANIIETSKPIWPPGSTSGYHGLTFGWIINEIIKRTDPKGRSLRNFFKEEIAYPNNLDIDIGCNENVCDDVAKLSQPSLIEILKDTLIQPLMIPMFGIAYLQPSSSPIVKMQENPLWMKITLNNIPFNNRKVLSVANGAISGITNSYNLAKLFNLFISGKIVGNETLNQIKEPTLTHWHLEKTTLWPVYKGRGFFWDKSPVDSSKYIFGHPGYGCQGLHIDMENDLVVVYLSNGLKSSTSVLCVPYQNLLKATYNSILYK</sequence>
<dbReference type="Proteomes" id="UP000038045">
    <property type="component" value="Unplaced"/>
</dbReference>
<reference evidence="4" key="1">
    <citation type="submission" date="2017-02" db="UniProtKB">
        <authorList>
            <consortium name="WormBaseParasite"/>
        </authorList>
    </citation>
    <scope>IDENTIFICATION</scope>
</reference>
<dbReference type="PANTHER" id="PTHR43319:SF7">
    <property type="entry name" value="BETA-LACTAMASE-RELATED DOMAIN-CONTAINING PROTEIN"/>
    <property type="match status" value="1"/>
</dbReference>
<dbReference type="Pfam" id="PF00144">
    <property type="entry name" value="Beta-lactamase"/>
    <property type="match status" value="1"/>
</dbReference>
<keyword evidence="1" id="KW-1133">Transmembrane helix</keyword>
<keyword evidence="3" id="KW-1185">Reference proteome</keyword>
<keyword evidence="1" id="KW-0812">Transmembrane</keyword>
<evidence type="ECO:0000259" key="2">
    <source>
        <dbReference type="Pfam" id="PF00144"/>
    </source>
</evidence>
<organism evidence="3 4">
    <name type="scientific">Parastrongyloides trichosuri</name>
    <name type="common">Possum-specific nematode worm</name>
    <dbReference type="NCBI Taxonomy" id="131310"/>
    <lineage>
        <taxon>Eukaryota</taxon>
        <taxon>Metazoa</taxon>
        <taxon>Ecdysozoa</taxon>
        <taxon>Nematoda</taxon>
        <taxon>Chromadorea</taxon>
        <taxon>Rhabditida</taxon>
        <taxon>Tylenchina</taxon>
        <taxon>Panagrolaimomorpha</taxon>
        <taxon>Strongyloidoidea</taxon>
        <taxon>Strongyloididae</taxon>
        <taxon>Parastrongyloides</taxon>
    </lineage>
</organism>
<dbReference type="WBParaSite" id="PTRK_0000532900.1">
    <property type="protein sequence ID" value="PTRK_0000532900.1"/>
    <property type="gene ID" value="PTRK_0000532900"/>
</dbReference>
<dbReference type="STRING" id="131310.A0A0N4ZCS7"/>
<evidence type="ECO:0000256" key="1">
    <source>
        <dbReference type="SAM" id="Phobius"/>
    </source>
</evidence>
<proteinExistence type="predicted"/>
<feature type="transmembrane region" description="Helical" evidence="1">
    <location>
        <begin position="7"/>
        <end position="27"/>
    </location>
</feature>
<name>A0A0N4ZCS7_PARTI</name>
<dbReference type="InterPro" id="IPR012338">
    <property type="entry name" value="Beta-lactam/transpept-like"/>
</dbReference>
<dbReference type="InterPro" id="IPR052907">
    <property type="entry name" value="Beta-lactamase/esterase"/>
</dbReference>
<accession>A0A0N4ZCS7</accession>
<dbReference type="PANTHER" id="PTHR43319">
    <property type="entry name" value="BETA-LACTAMASE-RELATED"/>
    <property type="match status" value="1"/>
</dbReference>
<protein>
    <submittedName>
        <fullName evidence="4">Beta-lactamase domain-containing protein</fullName>
    </submittedName>
</protein>
<evidence type="ECO:0000313" key="4">
    <source>
        <dbReference type="WBParaSite" id="PTRK_0000532900.1"/>
    </source>
</evidence>
<feature type="domain" description="Beta-lactamase-related" evidence="2">
    <location>
        <begin position="53"/>
        <end position="408"/>
    </location>
</feature>